<evidence type="ECO:0000313" key="1">
    <source>
        <dbReference type="EMBL" id="ELQ76203.1"/>
    </source>
</evidence>
<proteinExistence type="predicted"/>
<gene>
    <name evidence="1" type="ORF">THOM_0814</name>
</gene>
<keyword evidence="2" id="KW-1185">Reference proteome</keyword>
<accession>L7JXM7</accession>
<dbReference type="Proteomes" id="UP000011185">
    <property type="component" value="Unassembled WGS sequence"/>
</dbReference>
<reference evidence="1 2" key="1">
    <citation type="journal article" date="2012" name="PLoS Pathog.">
        <title>The genome of the obligate intracellular parasite Trachipleistophora hominis: new insights into microsporidian genome dynamics and reductive evolution.</title>
        <authorList>
            <person name="Heinz E."/>
            <person name="Williams T.A."/>
            <person name="Nakjang S."/>
            <person name="Noel C.J."/>
            <person name="Swan D.C."/>
            <person name="Goldberg A.V."/>
            <person name="Harris S.R."/>
            <person name="Weinmaier T."/>
            <person name="Markert S."/>
            <person name="Becher D."/>
            <person name="Bernhardt J."/>
            <person name="Dagan T."/>
            <person name="Hacker C."/>
            <person name="Lucocq J.M."/>
            <person name="Schweder T."/>
            <person name="Rattei T."/>
            <person name="Hall N."/>
            <person name="Hirt R.P."/>
            <person name="Embley T.M."/>
        </authorList>
    </citation>
    <scope>NUCLEOTIDE SEQUENCE [LARGE SCALE GENOMIC DNA]</scope>
</reference>
<organism evidence="1 2">
    <name type="scientific">Trachipleistophora hominis</name>
    <name type="common">Microsporidian parasite</name>
    <dbReference type="NCBI Taxonomy" id="72359"/>
    <lineage>
        <taxon>Eukaryota</taxon>
        <taxon>Fungi</taxon>
        <taxon>Fungi incertae sedis</taxon>
        <taxon>Microsporidia</taxon>
        <taxon>Pleistophoridae</taxon>
        <taxon>Trachipleistophora</taxon>
    </lineage>
</organism>
<evidence type="ECO:0000313" key="2">
    <source>
        <dbReference type="Proteomes" id="UP000011185"/>
    </source>
</evidence>
<protein>
    <submittedName>
        <fullName evidence="1">Uncharacterized protein</fullName>
    </submittedName>
</protein>
<sequence>MNDMPGRKWNYPADMCMGTNEFLFTRFFNGDFSIRGDSNGLNFFD</sequence>
<dbReference type="InParanoid" id="L7JXM7"/>
<dbReference type="EMBL" id="JH993860">
    <property type="protein sequence ID" value="ELQ76203.1"/>
    <property type="molecule type" value="Genomic_DNA"/>
</dbReference>
<name>L7JXM7_TRAHO</name>
<dbReference type="VEuPathDB" id="MicrosporidiaDB:THOM_0814"/>
<dbReference type="AlphaFoldDB" id="L7JXM7"/>
<dbReference type="HOGENOM" id="CLU_3207933_0_0_1"/>